<evidence type="ECO:0000256" key="1">
    <source>
        <dbReference type="ARBA" id="ARBA00022703"/>
    </source>
</evidence>
<dbReference type="Pfam" id="PF00020">
    <property type="entry name" value="TNFR_c6"/>
    <property type="match status" value="1"/>
</dbReference>
<feature type="compositionally biased region" description="Polar residues" evidence="8">
    <location>
        <begin position="263"/>
        <end position="274"/>
    </location>
</feature>
<dbReference type="InParanoid" id="A7SSR3"/>
<evidence type="ECO:0000256" key="5">
    <source>
        <dbReference type="ARBA" id="ARBA00023180"/>
    </source>
</evidence>
<dbReference type="SUPFAM" id="SSF57586">
    <property type="entry name" value="TNF receptor-like"/>
    <property type="match status" value="1"/>
</dbReference>
<evidence type="ECO:0000256" key="8">
    <source>
        <dbReference type="SAM" id="MobiDB-lite"/>
    </source>
</evidence>
<accession>A7SSR3</accession>
<evidence type="ECO:0000259" key="11">
    <source>
        <dbReference type="PROSITE" id="PS50050"/>
    </source>
</evidence>
<dbReference type="InterPro" id="IPR000488">
    <property type="entry name" value="Death_dom"/>
</dbReference>
<evidence type="ECO:0000256" key="9">
    <source>
        <dbReference type="SAM" id="Phobius"/>
    </source>
</evidence>
<feature type="region of interest" description="Disordered" evidence="8">
    <location>
        <begin position="244"/>
        <end position="274"/>
    </location>
</feature>
<keyword evidence="5" id="KW-0325">Glycoprotein</keyword>
<name>A7SSR3_NEMVE</name>
<keyword evidence="2" id="KW-0732">Signal</keyword>
<feature type="repeat" description="TNFR-Cys" evidence="7">
    <location>
        <begin position="99"/>
        <end position="148"/>
    </location>
</feature>
<dbReference type="Proteomes" id="UP000001593">
    <property type="component" value="Unassembled WGS sequence"/>
</dbReference>
<keyword evidence="3" id="KW-0677">Repeat</keyword>
<feature type="transmembrane region" description="Helical" evidence="9">
    <location>
        <begin position="217"/>
        <end position="238"/>
    </location>
</feature>
<dbReference type="GO" id="GO:0043123">
    <property type="term" value="P:positive regulation of canonical NF-kappaB signal transduction"/>
    <property type="evidence" value="ECO:0007669"/>
    <property type="project" value="InterPro"/>
</dbReference>
<evidence type="ECO:0000256" key="6">
    <source>
        <dbReference type="ARBA" id="ARBA00023198"/>
    </source>
</evidence>
<evidence type="ECO:0000259" key="10">
    <source>
        <dbReference type="PROSITE" id="PS50017"/>
    </source>
</evidence>
<evidence type="ECO:0000256" key="2">
    <source>
        <dbReference type="ARBA" id="ARBA00022729"/>
    </source>
</evidence>
<sequence>MCTNCPAGQTVSEKCTRRKDTVCEPVKPHINKNQPKLWPEWTEKPKTAHPTTGIVTDIDISEFEDQEEATSNKAFHQQPTEPSLEKNATLKLVVIVVGCCVVFAFVAIVVEKTYSPGKSRTDGCLMCKNCPAGQTVSEKCTRRKDTVCEPVKPHINKNQPKLWPEWTEKPKTAHPTTGIVTDIDISEFEDQEEATSNKAFHQQPTEPSLEKNATLKLVVIVVGCCVVFAFVAIVVVIISRRRKQKRKTSAPPTSTTSTASTARPNIQTNRLSTAPLVQSGSTDKLFRDVPYSLTDHLSRHLNPKGRWKSLAGNLGFSNLDIENFNLQPNSATSSMLYDWGQRRESTLYTLYETLVKMKWVTEAEIVKKYL</sequence>
<dbReference type="EMBL" id="DS469781">
    <property type="protein sequence ID" value="EDO33270.1"/>
    <property type="molecule type" value="Genomic_DNA"/>
</dbReference>
<keyword evidence="6" id="KW-0395">Inflammatory response</keyword>
<feature type="compositionally biased region" description="Low complexity" evidence="8">
    <location>
        <begin position="249"/>
        <end position="262"/>
    </location>
</feature>
<evidence type="ECO:0000313" key="12">
    <source>
        <dbReference type="EMBL" id="EDO33270.1"/>
    </source>
</evidence>
<dbReference type="AlphaFoldDB" id="A7SSR3"/>
<feature type="domain" description="Death" evidence="10">
    <location>
        <begin position="306"/>
        <end position="370"/>
    </location>
</feature>
<comment type="caution">
    <text evidence="7">Lacks conserved residue(s) required for the propagation of feature annotation.</text>
</comment>
<feature type="disulfide bond" evidence="7">
    <location>
        <begin position="127"/>
        <end position="140"/>
    </location>
</feature>
<dbReference type="PANTHER" id="PTHR15079">
    <property type="entry name" value="MYD88"/>
    <property type="match status" value="1"/>
</dbReference>
<proteinExistence type="predicted"/>
<evidence type="ECO:0000256" key="7">
    <source>
        <dbReference type="PROSITE-ProRule" id="PRU00206"/>
    </source>
</evidence>
<dbReference type="HOGENOM" id="CLU_748636_0_0_1"/>
<reference evidence="12 13" key="1">
    <citation type="journal article" date="2007" name="Science">
        <title>Sea anemone genome reveals ancestral eumetazoan gene repertoire and genomic organization.</title>
        <authorList>
            <person name="Putnam N.H."/>
            <person name="Srivastava M."/>
            <person name="Hellsten U."/>
            <person name="Dirks B."/>
            <person name="Chapman J."/>
            <person name="Salamov A."/>
            <person name="Terry A."/>
            <person name="Shapiro H."/>
            <person name="Lindquist E."/>
            <person name="Kapitonov V.V."/>
            <person name="Jurka J."/>
            <person name="Genikhovich G."/>
            <person name="Grigoriev I.V."/>
            <person name="Lucas S.M."/>
            <person name="Steele R.E."/>
            <person name="Finnerty J.R."/>
            <person name="Technau U."/>
            <person name="Martindale M.Q."/>
            <person name="Rokhsar D.S."/>
        </authorList>
    </citation>
    <scope>NUCLEOTIDE SEQUENCE [LARGE SCALE GENOMIC DNA]</scope>
    <source>
        <strain evidence="13">CH2 X CH6</strain>
    </source>
</reference>
<evidence type="ECO:0008006" key="14">
    <source>
        <dbReference type="Google" id="ProtNLM"/>
    </source>
</evidence>
<keyword evidence="9" id="KW-0472">Membrane</keyword>
<gene>
    <name evidence="12" type="ORF">NEMVEDRAFT_v1g216883</name>
</gene>
<keyword evidence="9" id="KW-0812">Transmembrane</keyword>
<dbReference type="GO" id="GO:0006915">
    <property type="term" value="P:apoptotic process"/>
    <property type="evidence" value="ECO:0007669"/>
    <property type="project" value="UniProtKB-KW"/>
</dbReference>
<dbReference type="Gene3D" id="1.10.533.10">
    <property type="entry name" value="Death Domain, Fas"/>
    <property type="match status" value="1"/>
</dbReference>
<dbReference type="GO" id="GO:0070976">
    <property type="term" value="F:TIR domain binding"/>
    <property type="evidence" value="ECO:0007669"/>
    <property type="project" value="InterPro"/>
</dbReference>
<dbReference type="InterPro" id="IPR001368">
    <property type="entry name" value="TNFR/NGFR_Cys_rich_reg"/>
</dbReference>
<evidence type="ECO:0000256" key="4">
    <source>
        <dbReference type="ARBA" id="ARBA00023157"/>
    </source>
</evidence>
<dbReference type="PROSITE" id="PS50050">
    <property type="entry name" value="TNFR_NGFR_2"/>
    <property type="match status" value="1"/>
</dbReference>
<dbReference type="GO" id="GO:0002755">
    <property type="term" value="P:MyD88-dependent toll-like receptor signaling pathway"/>
    <property type="evidence" value="ECO:0007669"/>
    <property type="project" value="InterPro"/>
</dbReference>
<keyword evidence="4 7" id="KW-1015">Disulfide bond</keyword>
<keyword evidence="9" id="KW-1133">Transmembrane helix</keyword>
<dbReference type="InterPro" id="IPR017281">
    <property type="entry name" value="Myelin_different_resp_MyD88"/>
</dbReference>
<feature type="transmembrane region" description="Helical" evidence="9">
    <location>
        <begin position="92"/>
        <end position="110"/>
    </location>
</feature>
<dbReference type="Pfam" id="PF00531">
    <property type="entry name" value="Death"/>
    <property type="match status" value="1"/>
</dbReference>
<dbReference type="SMART" id="SM00208">
    <property type="entry name" value="TNFR"/>
    <property type="match status" value="1"/>
</dbReference>
<keyword evidence="13" id="KW-1185">Reference proteome</keyword>
<organism evidence="12 13">
    <name type="scientific">Nematostella vectensis</name>
    <name type="common">Starlet sea anemone</name>
    <dbReference type="NCBI Taxonomy" id="45351"/>
    <lineage>
        <taxon>Eukaryota</taxon>
        <taxon>Metazoa</taxon>
        <taxon>Cnidaria</taxon>
        <taxon>Anthozoa</taxon>
        <taxon>Hexacorallia</taxon>
        <taxon>Actiniaria</taxon>
        <taxon>Edwardsiidae</taxon>
        <taxon>Nematostella</taxon>
    </lineage>
</organism>
<dbReference type="SUPFAM" id="SSF47986">
    <property type="entry name" value="DEATH domain"/>
    <property type="match status" value="1"/>
</dbReference>
<dbReference type="Gene3D" id="2.10.50.10">
    <property type="entry name" value="Tumor Necrosis Factor Receptor, subunit A, domain 2"/>
    <property type="match status" value="2"/>
</dbReference>
<evidence type="ECO:0000256" key="3">
    <source>
        <dbReference type="ARBA" id="ARBA00022737"/>
    </source>
</evidence>
<feature type="domain" description="TNFR-Cys" evidence="11">
    <location>
        <begin position="99"/>
        <end position="148"/>
    </location>
</feature>
<keyword evidence="1" id="KW-0053">Apoptosis</keyword>
<dbReference type="PANTHER" id="PTHR15079:SF10">
    <property type="entry name" value="DEATH DOMAIN-CONTAINING PROTEIN"/>
    <property type="match status" value="1"/>
</dbReference>
<dbReference type="InterPro" id="IPR011029">
    <property type="entry name" value="DEATH-like_dom_sf"/>
</dbReference>
<dbReference type="PROSITE" id="PS50017">
    <property type="entry name" value="DEATH_DOMAIN"/>
    <property type="match status" value="1"/>
</dbReference>
<protein>
    <recommendedName>
        <fullName evidence="14">Death domain-containing protein</fullName>
    </recommendedName>
</protein>
<feature type="disulfide bond" evidence="7">
    <location>
        <begin position="130"/>
        <end position="148"/>
    </location>
</feature>
<evidence type="ECO:0000313" key="13">
    <source>
        <dbReference type="Proteomes" id="UP000001593"/>
    </source>
</evidence>